<dbReference type="EMBL" id="JBBUTF010000002">
    <property type="protein sequence ID" value="MEK8024493.1"/>
    <property type="molecule type" value="Genomic_DNA"/>
</dbReference>
<proteinExistence type="predicted"/>
<evidence type="ECO:0000313" key="2">
    <source>
        <dbReference type="Proteomes" id="UP001368500"/>
    </source>
</evidence>
<protein>
    <submittedName>
        <fullName evidence="1">Nucleotidyltransferase family protein</fullName>
    </submittedName>
</protein>
<sequence>MPATTPVLIRALRQPDEVLELPLPQWERLLREARVCGLGATLALRLKQVRLQTALPDGPRQHLVAAWRQAGHVQRQHGRTLVQLTDLLAPAGHEWALLDVAARAQVGLSTCHPCGLPGAPLRLDLLCLPQRRERLLSLLMRQGWRVMSAVPARAAAAGARGAPAAPPPLRLRHARHGQTVLLHVGVPPGTVAPQLGAEALRSGWQALPGLPGAHLLSAPDLVLSEVLRCWHLSPPQGLLHALTCCDQWLRLHAEQPGFWPALVSRAEWAQQSTTLFLVLRYLRGLLYTPVPDAVVDALDLHAPDDRTLLWQDALVRRCVAPCLPGDDQLAARAARMAWMLARRTPGDGTRPVPGPTRWRALWQAAGAPGQPLAGMACDGG</sequence>
<organism evidence="1 2">
    <name type="scientific">Pseudaquabacterium rugosum</name>
    <dbReference type="NCBI Taxonomy" id="2984194"/>
    <lineage>
        <taxon>Bacteria</taxon>
        <taxon>Pseudomonadati</taxon>
        <taxon>Pseudomonadota</taxon>
        <taxon>Betaproteobacteria</taxon>
        <taxon>Burkholderiales</taxon>
        <taxon>Sphaerotilaceae</taxon>
        <taxon>Pseudaquabacterium</taxon>
    </lineage>
</organism>
<dbReference type="RefSeq" id="WP_341372279.1">
    <property type="nucleotide sequence ID" value="NZ_JBBUTF010000002.1"/>
</dbReference>
<dbReference type="Proteomes" id="UP001368500">
    <property type="component" value="Unassembled WGS sequence"/>
</dbReference>
<accession>A0ABU9B708</accession>
<name>A0ABU9B708_9BURK</name>
<gene>
    <name evidence="1" type="ORF">AACH11_00750</name>
</gene>
<reference evidence="1 2" key="1">
    <citation type="submission" date="2024-04" db="EMBL/GenBank/DDBJ databases">
        <title>Novel species of the genus Ideonella isolated from streams.</title>
        <authorList>
            <person name="Lu H."/>
        </authorList>
    </citation>
    <scope>NUCLEOTIDE SEQUENCE [LARGE SCALE GENOMIC DNA]</scope>
    <source>
        <strain evidence="1 2">BYS139W</strain>
    </source>
</reference>
<keyword evidence="2" id="KW-1185">Reference proteome</keyword>
<evidence type="ECO:0000313" key="1">
    <source>
        <dbReference type="EMBL" id="MEK8024493.1"/>
    </source>
</evidence>
<comment type="caution">
    <text evidence="1">The sequence shown here is derived from an EMBL/GenBank/DDBJ whole genome shotgun (WGS) entry which is preliminary data.</text>
</comment>